<dbReference type="PROSITE" id="PS51257">
    <property type="entry name" value="PROKAR_LIPOPROTEIN"/>
    <property type="match status" value="1"/>
</dbReference>
<accession>A0A8J8NKD8</accession>
<evidence type="ECO:0000256" key="1">
    <source>
        <dbReference type="SAM" id="SignalP"/>
    </source>
</evidence>
<feature type="signal peptide" evidence="1">
    <location>
        <begin position="1"/>
        <end position="19"/>
    </location>
</feature>
<gene>
    <name evidence="2" type="ORF">FGO68_gene11219</name>
</gene>
<comment type="caution">
    <text evidence="2">The sequence shown here is derived from an EMBL/GenBank/DDBJ whole genome shotgun (WGS) entry which is preliminary data.</text>
</comment>
<dbReference type="AlphaFoldDB" id="A0A8J8NKD8"/>
<sequence>MKSLLFTTACALAVSTVSAGLGMGACPAVSSVAYSSDMQTTRKHNLLYIDKSAFGYMKMAKKFVSAIPDVSCLALGEFPYPDQTTYDDLYVTPTGLLSFKMIHYDVDTLSEVQYACFDSATSILRSSSQTPQASLHPRLPLSPLGYRLSSPSSHGSSSPCSTEPHAFEFVYISQINQIQVFSLYIPFTHN</sequence>
<dbReference type="Proteomes" id="UP000785679">
    <property type="component" value="Unassembled WGS sequence"/>
</dbReference>
<feature type="chain" id="PRO_5035241625" evidence="1">
    <location>
        <begin position="20"/>
        <end position="190"/>
    </location>
</feature>
<evidence type="ECO:0000313" key="2">
    <source>
        <dbReference type="EMBL" id="TNV76363.1"/>
    </source>
</evidence>
<protein>
    <submittedName>
        <fullName evidence="2">Uncharacterized protein</fullName>
    </submittedName>
</protein>
<organism evidence="2 3">
    <name type="scientific">Halteria grandinella</name>
    <dbReference type="NCBI Taxonomy" id="5974"/>
    <lineage>
        <taxon>Eukaryota</taxon>
        <taxon>Sar</taxon>
        <taxon>Alveolata</taxon>
        <taxon>Ciliophora</taxon>
        <taxon>Intramacronucleata</taxon>
        <taxon>Spirotrichea</taxon>
        <taxon>Stichotrichia</taxon>
        <taxon>Sporadotrichida</taxon>
        <taxon>Halteriidae</taxon>
        <taxon>Halteria</taxon>
    </lineage>
</organism>
<reference evidence="2" key="1">
    <citation type="submission" date="2019-06" db="EMBL/GenBank/DDBJ databases">
        <authorList>
            <person name="Zheng W."/>
        </authorList>
    </citation>
    <scope>NUCLEOTIDE SEQUENCE</scope>
    <source>
        <strain evidence="2">QDHG01</strain>
    </source>
</reference>
<evidence type="ECO:0000313" key="3">
    <source>
        <dbReference type="Proteomes" id="UP000785679"/>
    </source>
</evidence>
<name>A0A8J8NKD8_HALGN</name>
<keyword evidence="1" id="KW-0732">Signal</keyword>
<keyword evidence="3" id="KW-1185">Reference proteome</keyword>
<dbReference type="EMBL" id="RRYP01013735">
    <property type="protein sequence ID" value="TNV76363.1"/>
    <property type="molecule type" value="Genomic_DNA"/>
</dbReference>
<proteinExistence type="predicted"/>